<keyword evidence="2" id="KW-1185">Reference proteome</keyword>
<reference evidence="3" key="1">
    <citation type="submission" date="2022-11" db="UniProtKB">
        <authorList>
            <consortium name="WormBaseParasite"/>
        </authorList>
    </citation>
    <scope>IDENTIFICATION</scope>
</reference>
<evidence type="ECO:0000313" key="3">
    <source>
        <dbReference type="WBParaSite" id="jg14164"/>
    </source>
</evidence>
<sequence>MLKVKHIVALRFRRSCQDQPKEANEKAPPLPPPPALPLPAAPAAAELAAEAIKCFLAPHCASGQGCEVEVFKTKLRVCRQKD</sequence>
<accession>A0A915CZB4</accession>
<feature type="compositionally biased region" description="Pro residues" evidence="1">
    <location>
        <begin position="28"/>
        <end position="38"/>
    </location>
</feature>
<dbReference type="AlphaFoldDB" id="A0A915CZB4"/>
<name>A0A915CZB4_9BILA</name>
<evidence type="ECO:0000256" key="1">
    <source>
        <dbReference type="SAM" id="MobiDB-lite"/>
    </source>
</evidence>
<dbReference type="WBParaSite" id="jg14164">
    <property type="protein sequence ID" value="jg14164"/>
    <property type="gene ID" value="jg14164"/>
</dbReference>
<feature type="compositionally biased region" description="Basic and acidic residues" evidence="1">
    <location>
        <begin position="15"/>
        <end position="25"/>
    </location>
</feature>
<dbReference type="Proteomes" id="UP000887574">
    <property type="component" value="Unplaced"/>
</dbReference>
<evidence type="ECO:0000313" key="2">
    <source>
        <dbReference type="Proteomes" id="UP000887574"/>
    </source>
</evidence>
<protein>
    <submittedName>
        <fullName evidence="3">Uncharacterized protein</fullName>
    </submittedName>
</protein>
<feature type="region of interest" description="Disordered" evidence="1">
    <location>
        <begin position="15"/>
        <end position="38"/>
    </location>
</feature>
<organism evidence="2 3">
    <name type="scientific">Ditylenchus dipsaci</name>
    <dbReference type="NCBI Taxonomy" id="166011"/>
    <lineage>
        <taxon>Eukaryota</taxon>
        <taxon>Metazoa</taxon>
        <taxon>Ecdysozoa</taxon>
        <taxon>Nematoda</taxon>
        <taxon>Chromadorea</taxon>
        <taxon>Rhabditida</taxon>
        <taxon>Tylenchina</taxon>
        <taxon>Tylenchomorpha</taxon>
        <taxon>Sphaerularioidea</taxon>
        <taxon>Anguinidae</taxon>
        <taxon>Anguininae</taxon>
        <taxon>Ditylenchus</taxon>
    </lineage>
</organism>
<proteinExistence type="predicted"/>